<dbReference type="PANTHER" id="PTHR47829:SF1">
    <property type="entry name" value="HAD FAMILY PHOSPHATASE"/>
    <property type="match status" value="1"/>
</dbReference>
<dbReference type="InterPro" id="IPR006439">
    <property type="entry name" value="HAD-SF_hydro_IA"/>
</dbReference>
<evidence type="ECO:0000313" key="1">
    <source>
        <dbReference type="EMBL" id="MFC7362992.1"/>
    </source>
</evidence>
<dbReference type="EMBL" id="JBHTCH010000028">
    <property type="protein sequence ID" value="MFC7362992.1"/>
    <property type="molecule type" value="Genomic_DNA"/>
</dbReference>
<organism evidence="1 2">
    <name type="scientific">Nocardioides astragali</name>
    <dbReference type="NCBI Taxonomy" id="1776736"/>
    <lineage>
        <taxon>Bacteria</taxon>
        <taxon>Bacillati</taxon>
        <taxon>Actinomycetota</taxon>
        <taxon>Actinomycetes</taxon>
        <taxon>Propionibacteriales</taxon>
        <taxon>Nocardioidaceae</taxon>
        <taxon>Nocardioides</taxon>
    </lineage>
</organism>
<comment type="caution">
    <text evidence="1">The sequence shown here is derived from an EMBL/GenBank/DDBJ whole genome shotgun (WGS) entry which is preliminary data.</text>
</comment>
<dbReference type="SUPFAM" id="SSF56784">
    <property type="entry name" value="HAD-like"/>
    <property type="match status" value="1"/>
</dbReference>
<dbReference type="GO" id="GO:0016787">
    <property type="term" value="F:hydrolase activity"/>
    <property type="evidence" value="ECO:0007669"/>
    <property type="project" value="UniProtKB-KW"/>
</dbReference>
<evidence type="ECO:0000313" key="2">
    <source>
        <dbReference type="Proteomes" id="UP001596524"/>
    </source>
</evidence>
<sequence>MTIRAVVFDIGGVLEVIDDAVFPGPAEQRLGLAAGAITGGLAGLPGDAVIGQVTEAEVRAEWTRSLGLDEAQADELLADFWRWYVGTLDRRLADWFAAQRPDRLTGILSNSGPGAREAERVHGFEAITDDIVYSHEVGLAKPDPAAYELTTRRLGVEPAEVLFLDDVEANVDAARAFGWHAVLHVDTSTSIREMEEIIAAQAGLHT</sequence>
<dbReference type="Proteomes" id="UP001596524">
    <property type="component" value="Unassembled WGS sequence"/>
</dbReference>
<dbReference type="InterPro" id="IPR023214">
    <property type="entry name" value="HAD_sf"/>
</dbReference>
<dbReference type="PANTHER" id="PTHR47829">
    <property type="entry name" value="HYDROLASE, PUTATIVE (AFU_ORTHOLOGUE AFUA_1G12880)-RELATED"/>
    <property type="match status" value="1"/>
</dbReference>
<dbReference type="Gene3D" id="1.10.150.240">
    <property type="entry name" value="Putative phosphatase, domain 2"/>
    <property type="match status" value="1"/>
</dbReference>
<protein>
    <submittedName>
        <fullName evidence="1">HAD-IA family hydrolase</fullName>
    </submittedName>
</protein>
<dbReference type="NCBIfam" id="TIGR01509">
    <property type="entry name" value="HAD-SF-IA-v3"/>
    <property type="match status" value="1"/>
</dbReference>
<proteinExistence type="predicted"/>
<gene>
    <name evidence="1" type="ORF">ACFQO6_22170</name>
</gene>
<keyword evidence="2" id="KW-1185">Reference proteome</keyword>
<dbReference type="SFLD" id="SFLDS00003">
    <property type="entry name" value="Haloacid_Dehalogenase"/>
    <property type="match status" value="1"/>
</dbReference>
<keyword evidence="1" id="KW-0378">Hydrolase</keyword>
<accession>A0ABW2N6U4</accession>
<dbReference type="PRINTS" id="PR00413">
    <property type="entry name" value="HADHALOGNASE"/>
</dbReference>
<dbReference type="SFLD" id="SFLDG01129">
    <property type="entry name" value="C1.5:_HAD__Beta-PGM__Phosphata"/>
    <property type="match status" value="1"/>
</dbReference>
<dbReference type="Gene3D" id="3.40.50.1000">
    <property type="entry name" value="HAD superfamily/HAD-like"/>
    <property type="match status" value="1"/>
</dbReference>
<dbReference type="InterPro" id="IPR023198">
    <property type="entry name" value="PGP-like_dom2"/>
</dbReference>
<dbReference type="RefSeq" id="WP_255891375.1">
    <property type="nucleotide sequence ID" value="NZ_JAFMZM010000004.1"/>
</dbReference>
<dbReference type="InterPro" id="IPR052898">
    <property type="entry name" value="ACAD10-like"/>
</dbReference>
<name>A0ABW2N6U4_9ACTN</name>
<reference evidence="2" key="1">
    <citation type="journal article" date="2019" name="Int. J. Syst. Evol. Microbiol.">
        <title>The Global Catalogue of Microorganisms (GCM) 10K type strain sequencing project: providing services to taxonomists for standard genome sequencing and annotation.</title>
        <authorList>
            <consortium name="The Broad Institute Genomics Platform"/>
            <consortium name="The Broad Institute Genome Sequencing Center for Infectious Disease"/>
            <person name="Wu L."/>
            <person name="Ma J."/>
        </authorList>
    </citation>
    <scope>NUCLEOTIDE SEQUENCE [LARGE SCALE GENOMIC DNA]</scope>
    <source>
        <strain evidence="2">FCH27</strain>
    </source>
</reference>
<dbReference type="Pfam" id="PF00702">
    <property type="entry name" value="Hydrolase"/>
    <property type="match status" value="1"/>
</dbReference>
<dbReference type="InterPro" id="IPR036412">
    <property type="entry name" value="HAD-like_sf"/>
</dbReference>